<dbReference type="OrthoDB" id="2405070at2759"/>
<evidence type="ECO:0000313" key="1">
    <source>
        <dbReference type="EMBL" id="RHZ78266.1"/>
    </source>
</evidence>
<reference evidence="1 2" key="1">
    <citation type="submission" date="2018-08" db="EMBL/GenBank/DDBJ databases">
        <title>Genome and evolution of the arbuscular mycorrhizal fungus Diversispora epigaea (formerly Glomus versiforme) and its bacterial endosymbionts.</title>
        <authorList>
            <person name="Sun X."/>
            <person name="Fei Z."/>
            <person name="Harrison M."/>
        </authorList>
    </citation>
    <scope>NUCLEOTIDE SEQUENCE [LARGE SCALE GENOMIC DNA]</scope>
    <source>
        <strain evidence="1 2">IT104</strain>
    </source>
</reference>
<dbReference type="EMBL" id="PQFF01000156">
    <property type="protein sequence ID" value="RHZ78266.1"/>
    <property type="molecule type" value="Genomic_DNA"/>
</dbReference>
<sequence>MSVSKNNHKYIKNDTFTESKNYSFVKQIAILTKVLYIQRGNIKLDPFRFQQMIVKAEPYLEDFFNKLMKTLIPNRKFEHNKIEVQKTIISLYYIMTELRNKFANNLKLKIRLYLLISGITRTAIDTMNSIRLSAYYIIVNNFKRKLANEHSLKIRKFFKEQNNYLYIYNLDDYHNIHKKRCSDNITLSIAKHIATYICKQVFACALIPIVFNNISVYNPININANNIYNIIPATLDIYTTLFRSGSFEEYIETIFKIWTKGETVDSKCFSTDYSTSILLSSDEYNLYYKKLDNSEVLIYGHNYHFECYQKVEYKKSSNVLISKEINKYKKVSLDDEITDNEETNRNQNIYTKFVMALNNINT</sequence>
<name>A0A397IWX0_9GLOM</name>
<organism evidence="1 2">
    <name type="scientific">Diversispora epigaea</name>
    <dbReference type="NCBI Taxonomy" id="1348612"/>
    <lineage>
        <taxon>Eukaryota</taxon>
        <taxon>Fungi</taxon>
        <taxon>Fungi incertae sedis</taxon>
        <taxon>Mucoromycota</taxon>
        <taxon>Glomeromycotina</taxon>
        <taxon>Glomeromycetes</taxon>
        <taxon>Diversisporales</taxon>
        <taxon>Diversisporaceae</taxon>
        <taxon>Diversispora</taxon>
    </lineage>
</organism>
<accession>A0A397IWX0</accession>
<dbReference type="AlphaFoldDB" id="A0A397IWX0"/>
<keyword evidence="2" id="KW-1185">Reference proteome</keyword>
<gene>
    <name evidence="1" type="ORF">Glove_166g202</name>
</gene>
<protein>
    <submittedName>
        <fullName evidence="1">Uncharacterized protein</fullName>
    </submittedName>
</protein>
<proteinExistence type="predicted"/>
<evidence type="ECO:0000313" key="2">
    <source>
        <dbReference type="Proteomes" id="UP000266861"/>
    </source>
</evidence>
<dbReference type="Proteomes" id="UP000266861">
    <property type="component" value="Unassembled WGS sequence"/>
</dbReference>
<comment type="caution">
    <text evidence="1">The sequence shown here is derived from an EMBL/GenBank/DDBJ whole genome shotgun (WGS) entry which is preliminary data.</text>
</comment>